<feature type="region of interest" description="Disordered" evidence="5">
    <location>
        <begin position="1"/>
        <end position="116"/>
    </location>
</feature>
<keyword evidence="4" id="KW-0175">Coiled coil</keyword>
<feature type="region of interest" description="Disordered" evidence="5">
    <location>
        <begin position="443"/>
        <end position="473"/>
    </location>
</feature>
<feature type="compositionally biased region" description="Polar residues" evidence="5">
    <location>
        <begin position="78"/>
        <end position="91"/>
    </location>
</feature>
<keyword evidence="3" id="KW-0862">Zinc</keyword>
<dbReference type="Proteomes" id="UP000504603">
    <property type="component" value="Unplaced"/>
</dbReference>
<dbReference type="InterPro" id="IPR045137">
    <property type="entry name" value="RBM26/27"/>
</dbReference>
<dbReference type="SUPFAM" id="SSF54928">
    <property type="entry name" value="RNA-binding domain, RBD"/>
    <property type="match status" value="1"/>
</dbReference>
<evidence type="ECO:0000259" key="6">
    <source>
        <dbReference type="PROSITE" id="PS50102"/>
    </source>
</evidence>
<dbReference type="RefSeq" id="XP_022152149.1">
    <property type="nucleotide sequence ID" value="XM_022296457.1"/>
</dbReference>
<feature type="compositionally biased region" description="Polar residues" evidence="5">
    <location>
        <begin position="718"/>
        <end position="728"/>
    </location>
</feature>
<dbReference type="FunFam" id="3.30.70.330:FF:000719">
    <property type="entry name" value="Predicted protein"/>
    <property type="match status" value="1"/>
</dbReference>
<dbReference type="CDD" id="cd12257">
    <property type="entry name" value="RRM1_RBM26_like"/>
    <property type="match status" value="1"/>
</dbReference>
<gene>
    <name evidence="9" type="primary">LOC111019938</name>
</gene>
<dbReference type="SMART" id="SM00356">
    <property type="entry name" value="ZnF_C3H1"/>
    <property type="match status" value="1"/>
</dbReference>
<evidence type="ECO:0000313" key="9">
    <source>
        <dbReference type="RefSeq" id="XP_022152149.1"/>
    </source>
</evidence>
<feature type="region of interest" description="Disordered" evidence="5">
    <location>
        <begin position="691"/>
        <end position="728"/>
    </location>
</feature>
<dbReference type="PROSITE" id="PS50103">
    <property type="entry name" value="ZF_C3H1"/>
    <property type="match status" value="1"/>
</dbReference>
<evidence type="ECO:0000256" key="5">
    <source>
        <dbReference type="SAM" id="MobiDB-lite"/>
    </source>
</evidence>
<feature type="coiled-coil region" evidence="4">
    <location>
        <begin position="618"/>
        <end position="659"/>
    </location>
</feature>
<evidence type="ECO:0000256" key="3">
    <source>
        <dbReference type="PROSITE-ProRule" id="PRU00723"/>
    </source>
</evidence>
<protein>
    <submittedName>
        <fullName evidence="9">Zinc finger CCCH domain-containing protein 41</fullName>
    </submittedName>
</protein>
<accession>A0A6J1DF65</accession>
<sequence>MELKVSYPKPGISSSDYVSDPEEKDISDDEDDDRNHKHRRRETRSQSLERDTREHVLRPYGKRNKPFENGRSFRENESQASEAWKSFNTPNFEKDIPGKFDKRRLGAVPGPRLTGDFNQRIRANQTFSGDLSAGRGRGREPGTWNQFDSRFSPVDIASQIVHHGSFPPSLFAGRGLPNVSTAQTAPWNAFGLLPGMPNNGLETIHSIGLQGTLRPPINPPLNIGIPRQRCRDFEERGFCLRGDMCPMEHGINRIVVEDVQSLSQFNLPLSLPNAHLMGKATGSLPAVSTSSTSVMSGKGLLGKNSKPGVGDDSLGFGAYSGSGCAAEADLYDPDQPLWNNNCPEKSNALSAMHSSKIDEVESLMGDDPSDRNQVRKCDAADNGCTSRTTAASGSQVTSSSIWGRVGSRNRQDAKGKVDPVVSSSGCLENEVKEHNEVLTSVQGNSHQQKHMVQDDAHTKAQSDTMRTMRKPSQKATRTLFVNGIPQQSNKTETLLSHFKKYGEVIDIYIPANSQRAFVQFSKREEAEAALKSPDAVMGNRFIKLWWANRDSIPDDGVGSNNGIHVPPRHIAAASLPSLAIKGKNTGQVPTSKVSIPHSLDSSLAAVDHSHAFNSPKVSSPLQKKLENLEQLKEELRKKQEMLAMKRNDFRRQLDKLEKQTTGNKAEAVIGFSAKRLKVGVEADVTKLVTPKASDSGIASASPHTEVNGENVECPYPEPTTSTAQQESSKFGLVHPLASKSAFDIDTKKLDSCATGFRIVPPLPAEFTNVDVVKEHFSSFGDVCTVELVSEDDNRVSNASNNCSANVTFLTRHSAERAFEDGKCWQGQDLKFIWLSSSGKNPDGASPEASRDADMEPESEAESIVFKETPRDEEESENSTRDNDVEPSETGKVSPVIESET</sequence>
<feature type="compositionally biased region" description="Polar residues" evidence="5">
    <location>
        <begin position="383"/>
        <end position="401"/>
    </location>
</feature>
<dbReference type="AlphaFoldDB" id="A0A6J1DF65"/>
<feature type="compositionally biased region" description="Basic and acidic residues" evidence="5">
    <location>
        <begin position="43"/>
        <end position="57"/>
    </location>
</feature>
<dbReference type="PROSITE" id="PS50102">
    <property type="entry name" value="RRM"/>
    <property type="match status" value="1"/>
</dbReference>
<dbReference type="InterPro" id="IPR000504">
    <property type="entry name" value="RRM_dom"/>
</dbReference>
<dbReference type="PANTHER" id="PTHR14398:SF0">
    <property type="entry name" value="ZINC FINGER PROTEIN SWM"/>
    <property type="match status" value="1"/>
</dbReference>
<dbReference type="InterPro" id="IPR035979">
    <property type="entry name" value="RBD_domain_sf"/>
</dbReference>
<dbReference type="KEGG" id="mcha:111019938"/>
<keyword evidence="3" id="KW-0863">Zinc-finger</keyword>
<feature type="compositionally biased region" description="Basic and acidic residues" evidence="5">
    <location>
        <begin position="451"/>
        <end position="460"/>
    </location>
</feature>
<dbReference type="GO" id="GO:0005634">
    <property type="term" value="C:nucleus"/>
    <property type="evidence" value="ECO:0007669"/>
    <property type="project" value="TreeGrafter"/>
</dbReference>
<dbReference type="GO" id="GO:0003723">
    <property type="term" value="F:RNA binding"/>
    <property type="evidence" value="ECO:0007669"/>
    <property type="project" value="UniProtKB-UniRule"/>
</dbReference>
<dbReference type="Pfam" id="PF00076">
    <property type="entry name" value="RRM_1"/>
    <property type="match status" value="1"/>
</dbReference>
<feature type="domain" description="RRM" evidence="6">
    <location>
        <begin position="477"/>
        <end position="549"/>
    </location>
</feature>
<feature type="region of interest" description="Disordered" evidence="5">
    <location>
        <begin position="836"/>
        <end position="900"/>
    </location>
</feature>
<proteinExistence type="predicted"/>
<dbReference type="GO" id="GO:0008270">
    <property type="term" value="F:zinc ion binding"/>
    <property type="evidence" value="ECO:0007669"/>
    <property type="project" value="UniProtKB-KW"/>
</dbReference>
<feature type="region of interest" description="Disordered" evidence="5">
    <location>
        <begin position="378"/>
        <end position="422"/>
    </location>
</feature>
<dbReference type="SMART" id="SM00360">
    <property type="entry name" value="RRM"/>
    <property type="match status" value="1"/>
</dbReference>
<keyword evidence="8" id="KW-1185">Reference proteome</keyword>
<evidence type="ECO:0000313" key="8">
    <source>
        <dbReference type="Proteomes" id="UP000504603"/>
    </source>
</evidence>
<feature type="compositionally biased region" description="Acidic residues" evidence="5">
    <location>
        <begin position="19"/>
        <end position="32"/>
    </location>
</feature>
<feature type="domain" description="C3H1-type" evidence="7">
    <location>
        <begin position="224"/>
        <end position="252"/>
    </location>
</feature>
<name>A0A6J1DF65_MOMCH</name>
<feature type="compositionally biased region" description="Basic and acidic residues" evidence="5">
    <location>
        <begin position="65"/>
        <end position="77"/>
    </location>
</feature>
<dbReference type="OrthoDB" id="443401at2759"/>
<feature type="zinc finger region" description="C3H1-type" evidence="3">
    <location>
        <begin position="224"/>
        <end position="252"/>
    </location>
</feature>
<dbReference type="PANTHER" id="PTHR14398">
    <property type="entry name" value="RNA RECOGNITION RRM/RNP DOMAIN"/>
    <property type="match status" value="1"/>
</dbReference>
<keyword evidence="1 2" id="KW-0694">RNA-binding</keyword>
<reference evidence="9" key="1">
    <citation type="submission" date="2025-08" db="UniProtKB">
        <authorList>
            <consortium name="RefSeq"/>
        </authorList>
    </citation>
    <scope>IDENTIFICATION</scope>
    <source>
        <strain evidence="9">OHB3-1</strain>
    </source>
</reference>
<evidence type="ECO:0000256" key="1">
    <source>
        <dbReference type="ARBA" id="ARBA00022884"/>
    </source>
</evidence>
<dbReference type="CDD" id="cd00590">
    <property type="entry name" value="RRM_SF"/>
    <property type="match status" value="1"/>
</dbReference>
<evidence type="ECO:0000259" key="7">
    <source>
        <dbReference type="PROSITE" id="PS50103"/>
    </source>
</evidence>
<keyword evidence="3" id="KW-0479">Metal-binding</keyword>
<dbReference type="InterPro" id="IPR012677">
    <property type="entry name" value="Nucleotide-bd_a/b_plait_sf"/>
</dbReference>
<organism evidence="8 9">
    <name type="scientific">Momordica charantia</name>
    <name type="common">Bitter gourd</name>
    <name type="synonym">Balsam pear</name>
    <dbReference type="NCBI Taxonomy" id="3673"/>
    <lineage>
        <taxon>Eukaryota</taxon>
        <taxon>Viridiplantae</taxon>
        <taxon>Streptophyta</taxon>
        <taxon>Embryophyta</taxon>
        <taxon>Tracheophyta</taxon>
        <taxon>Spermatophyta</taxon>
        <taxon>Magnoliopsida</taxon>
        <taxon>eudicotyledons</taxon>
        <taxon>Gunneridae</taxon>
        <taxon>Pentapetalae</taxon>
        <taxon>rosids</taxon>
        <taxon>fabids</taxon>
        <taxon>Cucurbitales</taxon>
        <taxon>Cucurbitaceae</taxon>
        <taxon>Momordiceae</taxon>
        <taxon>Momordica</taxon>
    </lineage>
</organism>
<evidence type="ECO:0000256" key="2">
    <source>
        <dbReference type="PROSITE-ProRule" id="PRU00176"/>
    </source>
</evidence>
<feature type="compositionally biased region" description="Basic and acidic residues" evidence="5">
    <location>
        <begin position="92"/>
        <end position="104"/>
    </location>
</feature>
<dbReference type="Gene3D" id="3.30.70.330">
    <property type="match status" value="2"/>
</dbReference>
<evidence type="ECO:0000256" key="4">
    <source>
        <dbReference type="SAM" id="Coils"/>
    </source>
</evidence>
<dbReference type="GeneID" id="111019938"/>
<dbReference type="InterPro" id="IPR000571">
    <property type="entry name" value="Znf_CCCH"/>
</dbReference>